<feature type="region of interest" description="Disordered" evidence="2">
    <location>
        <begin position="366"/>
        <end position="385"/>
    </location>
</feature>
<comment type="caution">
    <text evidence="5">The sequence shown here is derived from an EMBL/GenBank/DDBJ whole genome shotgun (WGS) entry which is preliminary data.</text>
</comment>
<dbReference type="PANTHER" id="PTHR43718">
    <property type="entry name" value="LON PROTEASE"/>
    <property type="match status" value="1"/>
</dbReference>
<dbReference type="OrthoDB" id="2411602at2759"/>
<dbReference type="PANTHER" id="PTHR43718:SF2">
    <property type="entry name" value="LON PROTEASE HOMOLOG, MITOCHONDRIAL"/>
    <property type="match status" value="1"/>
</dbReference>
<dbReference type="Proteomes" id="UP001148786">
    <property type="component" value="Unassembled WGS sequence"/>
</dbReference>
<organism evidence="5 6">
    <name type="scientific">Agrocybe chaxingu</name>
    <dbReference type="NCBI Taxonomy" id="84603"/>
    <lineage>
        <taxon>Eukaryota</taxon>
        <taxon>Fungi</taxon>
        <taxon>Dikarya</taxon>
        <taxon>Basidiomycota</taxon>
        <taxon>Agaricomycotina</taxon>
        <taxon>Agaricomycetes</taxon>
        <taxon>Agaricomycetidae</taxon>
        <taxon>Agaricales</taxon>
        <taxon>Agaricineae</taxon>
        <taxon>Strophariaceae</taxon>
        <taxon>Agrocybe</taxon>
    </lineage>
</organism>
<gene>
    <name evidence="5" type="ORF">NLJ89_g10959</name>
</gene>
<accession>A0A9W8MS37</accession>
<evidence type="ECO:0000256" key="1">
    <source>
        <dbReference type="ARBA" id="ARBA00022670"/>
    </source>
</evidence>
<dbReference type="EMBL" id="JANKHO010002233">
    <property type="protein sequence ID" value="KAJ3493699.1"/>
    <property type="molecule type" value="Genomic_DNA"/>
</dbReference>
<dbReference type="SUPFAM" id="SSF54211">
    <property type="entry name" value="Ribosomal protein S5 domain 2-like"/>
    <property type="match status" value="1"/>
</dbReference>
<dbReference type="Gene3D" id="3.30.230.10">
    <property type="match status" value="1"/>
</dbReference>
<dbReference type="AlphaFoldDB" id="A0A9W8MS37"/>
<dbReference type="GO" id="GO:0003697">
    <property type="term" value="F:single-stranded DNA binding"/>
    <property type="evidence" value="ECO:0007669"/>
    <property type="project" value="TreeGrafter"/>
</dbReference>
<dbReference type="GO" id="GO:0005524">
    <property type="term" value="F:ATP binding"/>
    <property type="evidence" value="ECO:0007669"/>
    <property type="project" value="InterPro"/>
</dbReference>
<keyword evidence="6" id="KW-1185">Reference proteome</keyword>
<dbReference type="InterPro" id="IPR003959">
    <property type="entry name" value="ATPase_AAA_core"/>
</dbReference>
<dbReference type="GO" id="GO:0051131">
    <property type="term" value="P:chaperone-mediated protein complex assembly"/>
    <property type="evidence" value="ECO:0007669"/>
    <property type="project" value="TreeGrafter"/>
</dbReference>
<dbReference type="GO" id="GO:0005759">
    <property type="term" value="C:mitochondrial matrix"/>
    <property type="evidence" value="ECO:0007669"/>
    <property type="project" value="TreeGrafter"/>
</dbReference>
<keyword evidence="1" id="KW-0645">Protease</keyword>
<dbReference type="InterPro" id="IPR014721">
    <property type="entry name" value="Ribsml_uS5_D2-typ_fold_subgr"/>
</dbReference>
<proteinExistence type="predicted"/>
<feature type="domain" description="Lon proteolytic" evidence="4">
    <location>
        <begin position="321"/>
        <end position="374"/>
    </location>
</feature>
<dbReference type="InterPro" id="IPR027417">
    <property type="entry name" value="P-loop_NTPase"/>
</dbReference>
<name>A0A9W8MS37_9AGAR</name>
<dbReference type="Gene3D" id="3.40.50.300">
    <property type="entry name" value="P-loop containing nucleotide triphosphate hydrolases"/>
    <property type="match status" value="1"/>
</dbReference>
<dbReference type="GO" id="GO:0016887">
    <property type="term" value="F:ATP hydrolysis activity"/>
    <property type="evidence" value="ECO:0007669"/>
    <property type="project" value="InterPro"/>
</dbReference>
<keyword evidence="1" id="KW-0378">Hydrolase</keyword>
<dbReference type="InterPro" id="IPR020568">
    <property type="entry name" value="Ribosomal_Su5_D2-typ_SF"/>
</dbReference>
<evidence type="ECO:0008006" key="7">
    <source>
        <dbReference type="Google" id="ProtNLM"/>
    </source>
</evidence>
<dbReference type="GO" id="GO:0006515">
    <property type="term" value="P:protein quality control for misfolded or incompletely synthesized proteins"/>
    <property type="evidence" value="ECO:0007669"/>
    <property type="project" value="TreeGrafter"/>
</dbReference>
<dbReference type="GO" id="GO:0004252">
    <property type="term" value="F:serine-type endopeptidase activity"/>
    <property type="evidence" value="ECO:0007669"/>
    <property type="project" value="InterPro"/>
</dbReference>
<feature type="domain" description="ATPase AAA-type core" evidence="3">
    <location>
        <begin position="114"/>
        <end position="228"/>
    </location>
</feature>
<dbReference type="InterPro" id="IPR008269">
    <property type="entry name" value="Lon_proteolytic"/>
</dbReference>
<evidence type="ECO:0000259" key="4">
    <source>
        <dbReference type="Pfam" id="PF05362"/>
    </source>
</evidence>
<evidence type="ECO:0000256" key="2">
    <source>
        <dbReference type="SAM" id="MobiDB-lite"/>
    </source>
</evidence>
<protein>
    <recommendedName>
        <fullName evidence="7">Lon proteolytic domain-containing protein</fullName>
    </recommendedName>
</protein>
<dbReference type="Pfam" id="PF00004">
    <property type="entry name" value="AAA"/>
    <property type="match status" value="1"/>
</dbReference>
<evidence type="ECO:0000313" key="5">
    <source>
        <dbReference type="EMBL" id="KAJ3493699.1"/>
    </source>
</evidence>
<evidence type="ECO:0000259" key="3">
    <source>
        <dbReference type="Pfam" id="PF00004"/>
    </source>
</evidence>
<dbReference type="GO" id="GO:0004176">
    <property type="term" value="F:ATP-dependent peptidase activity"/>
    <property type="evidence" value="ECO:0007669"/>
    <property type="project" value="InterPro"/>
</dbReference>
<dbReference type="GO" id="GO:0007005">
    <property type="term" value="P:mitochondrion organization"/>
    <property type="evidence" value="ECO:0007669"/>
    <property type="project" value="TreeGrafter"/>
</dbReference>
<sequence>MELVSRTSAAPEPGVRICNWNQRPKDTLIEKFYERAANLKMPDGVKKIPWSRHTPENYPLTHATTVLNEDHYGLDVVKSRILSSSRSGSCVRPCKARSSVSWPAARGGQNQYWKSIARALGRQFFRFGVGGLTDVAEIMGHRRTYVGALPGKIIQALKLALIDEVDKIDRGHNDPANVLEMLNPDQNNSFLDHYMDVPVDLSCILFVCTANNLDTTPAPLLDRMEVLKVFRYVSEEKAMIASRYLGLQAKEASGLGAADVELDRETVDVLIRESGSMPGKGNLQLTGITKAPEELLLTDRDVHVHIDPLCICVTVYRYESTPMTREISLVGRVLPVSGLKGKILAAHRAGTKTILAPAANRADIEENVPESVKEGRVRERKRGAA</sequence>
<evidence type="ECO:0000313" key="6">
    <source>
        <dbReference type="Proteomes" id="UP001148786"/>
    </source>
</evidence>
<reference evidence="5" key="1">
    <citation type="submission" date="2022-07" db="EMBL/GenBank/DDBJ databases">
        <title>Genome Sequence of Agrocybe chaxingu.</title>
        <authorList>
            <person name="Buettner E."/>
        </authorList>
    </citation>
    <scope>NUCLEOTIDE SEQUENCE</scope>
    <source>
        <strain evidence="5">MP-N11</strain>
    </source>
</reference>
<dbReference type="InterPro" id="IPR027065">
    <property type="entry name" value="Lon_Prtase"/>
</dbReference>
<dbReference type="SUPFAM" id="SSF52540">
    <property type="entry name" value="P-loop containing nucleoside triphosphate hydrolases"/>
    <property type="match status" value="1"/>
</dbReference>
<dbReference type="Pfam" id="PF05362">
    <property type="entry name" value="Lon_C"/>
    <property type="match status" value="1"/>
</dbReference>